<reference evidence="1" key="1">
    <citation type="journal article" date="2015" name="Nature">
        <title>Complex archaea that bridge the gap between prokaryotes and eukaryotes.</title>
        <authorList>
            <person name="Spang A."/>
            <person name="Saw J.H."/>
            <person name="Jorgensen S.L."/>
            <person name="Zaremba-Niedzwiedzka K."/>
            <person name="Martijn J."/>
            <person name="Lind A.E."/>
            <person name="van Eijk R."/>
            <person name="Schleper C."/>
            <person name="Guy L."/>
            <person name="Ettema T.J."/>
        </authorList>
    </citation>
    <scope>NUCLEOTIDE SEQUENCE</scope>
</reference>
<protein>
    <submittedName>
        <fullName evidence="1">Uncharacterized protein</fullName>
    </submittedName>
</protein>
<proteinExistence type="predicted"/>
<dbReference type="EMBL" id="LAZR01006026">
    <property type="protein sequence ID" value="KKM95285.1"/>
    <property type="molecule type" value="Genomic_DNA"/>
</dbReference>
<gene>
    <name evidence="1" type="ORF">LCGC14_1189610</name>
</gene>
<name>A0A0F9P2J0_9ZZZZ</name>
<sequence length="53" mass="6277">MKRKGNRIQCLEGCGRWVLVGKPICRKCKRSNKIKLAKQELTPRQERRKRLAL</sequence>
<dbReference type="AlphaFoldDB" id="A0A0F9P2J0"/>
<accession>A0A0F9P2J0</accession>
<evidence type="ECO:0000313" key="1">
    <source>
        <dbReference type="EMBL" id="KKM95285.1"/>
    </source>
</evidence>
<organism evidence="1">
    <name type="scientific">marine sediment metagenome</name>
    <dbReference type="NCBI Taxonomy" id="412755"/>
    <lineage>
        <taxon>unclassified sequences</taxon>
        <taxon>metagenomes</taxon>
        <taxon>ecological metagenomes</taxon>
    </lineage>
</organism>
<comment type="caution">
    <text evidence="1">The sequence shown here is derived from an EMBL/GenBank/DDBJ whole genome shotgun (WGS) entry which is preliminary data.</text>
</comment>